<accession>A0A8H5B9B5</accession>
<gene>
    <name evidence="1" type="ORF">D9758_018706</name>
</gene>
<evidence type="ECO:0000313" key="2">
    <source>
        <dbReference type="Proteomes" id="UP000559256"/>
    </source>
</evidence>
<dbReference type="EMBL" id="JAACJM010000455">
    <property type="protein sequence ID" value="KAF5318263.1"/>
    <property type="molecule type" value="Genomic_DNA"/>
</dbReference>
<sequence length="72" mass="8278">MRGVTVPKNGQIQVDPGVILLGYRGDSLAIKRPPWAKGGSMMVFRKLEQSVPEFNKWLRENGPRWREFRPTP</sequence>
<comment type="caution">
    <text evidence="1">The sequence shown here is derived from an EMBL/GenBank/DDBJ whole genome shotgun (WGS) entry which is preliminary data.</text>
</comment>
<dbReference type="AlphaFoldDB" id="A0A8H5B9B5"/>
<keyword evidence="2" id="KW-1185">Reference proteome</keyword>
<dbReference type="Proteomes" id="UP000559256">
    <property type="component" value="Unassembled WGS sequence"/>
</dbReference>
<name>A0A8H5B9B5_9AGAR</name>
<dbReference type="SUPFAM" id="SSF54909">
    <property type="entry name" value="Dimeric alpha+beta barrel"/>
    <property type="match status" value="1"/>
</dbReference>
<organism evidence="1 2">
    <name type="scientific">Tetrapyrgos nigripes</name>
    <dbReference type="NCBI Taxonomy" id="182062"/>
    <lineage>
        <taxon>Eukaryota</taxon>
        <taxon>Fungi</taxon>
        <taxon>Dikarya</taxon>
        <taxon>Basidiomycota</taxon>
        <taxon>Agaricomycotina</taxon>
        <taxon>Agaricomycetes</taxon>
        <taxon>Agaricomycetidae</taxon>
        <taxon>Agaricales</taxon>
        <taxon>Marasmiineae</taxon>
        <taxon>Marasmiaceae</taxon>
        <taxon>Tetrapyrgos</taxon>
    </lineage>
</organism>
<evidence type="ECO:0000313" key="1">
    <source>
        <dbReference type="EMBL" id="KAF5318263.1"/>
    </source>
</evidence>
<protein>
    <submittedName>
        <fullName evidence="1">Uncharacterized protein</fullName>
    </submittedName>
</protein>
<dbReference type="OrthoDB" id="3037463at2759"/>
<proteinExistence type="predicted"/>
<dbReference type="InterPro" id="IPR011008">
    <property type="entry name" value="Dimeric_a/b-barrel"/>
</dbReference>
<reference evidence="1 2" key="1">
    <citation type="journal article" date="2020" name="ISME J.">
        <title>Uncovering the hidden diversity of litter-decomposition mechanisms in mushroom-forming fungi.</title>
        <authorList>
            <person name="Floudas D."/>
            <person name="Bentzer J."/>
            <person name="Ahren D."/>
            <person name="Johansson T."/>
            <person name="Persson P."/>
            <person name="Tunlid A."/>
        </authorList>
    </citation>
    <scope>NUCLEOTIDE SEQUENCE [LARGE SCALE GENOMIC DNA]</scope>
    <source>
        <strain evidence="1 2">CBS 291.85</strain>
    </source>
</reference>